<dbReference type="SUPFAM" id="SSF50494">
    <property type="entry name" value="Trypsin-like serine proteases"/>
    <property type="match status" value="1"/>
</dbReference>
<reference evidence="2" key="1">
    <citation type="journal article" date="2014" name="Int. J. Syst. Evol. Microbiol.">
        <title>Complete genome of a new Firmicutes species belonging to the dominant human colonic microbiota ('Ruminococcus bicirculans') reveals two chromosomes and a selective capacity to utilize plant glucans.</title>
        <authorList>
            <consortium name="NISC Comparative Sequencing Program"/>
            <person name="Wegmann U."/>
            <person name="Louis P."/>
            <person name="Goesmann A."/>
            <person name="Henrissat B."/>
            <person name="Duncan S.H."/>
            <person name="Flint H.J."/>
        </authorList>
    </citation>
    <scope>NUCLEOTIDE SEQUENCE</scope>
    <source>
        <strain evidence="2">CGMCC 4.5581</strain>
    </source>
</reference>
<dbReference type="RefSeq" id="WP_166754915.1">
    <property type="nucleotide sequence ID" value="NZ_BAABJU010000001.1"/>
</dbReference>
<dbReference type="Proteomes" id="UP000552836">
    <property type="component" value="Unassembled WGS sequence"/>
</dbReference>
<keyword evidence="5" id="KW-1185">Reference proteome</keyword>
<accession>A0A846LMZ1</accession>
<protein>
    <submittedName>
        <fullName evidence="3">Uncharacterized protein</fullName>
    </submittedName>
</protein>
<dbReference type="Proteomes" id="UP000648663">
    <property type="component" value="Unassembled WGS sequence"/>
</dbReference>
<proteinExistence type="predicted"/>
<reference evidence="5" key="2">
    <citation type="journal article" date="2019" name="Int. J. Syst. Evol. Microbiol.">
        <title>The Global Catalogue of Microorganisms (GCM) 10K type strain sequencing project: providing services to taxonomists for standard genome sequencing and annotation.</title>
        <authorList>
            <consortium name="The Broad Institute Genomics Platform"/>
            <consortium name="The Broad Institute Genome Sequencing Center for Infectious Disease"/>
            <person name="Wu L."/>
            <person name="Ma J."/>
        </authorList>
    </citation>
    <scope>NUCLEOTIDE SEQUENCE [LARGE SCALE GENOMIC DNA]</scope>
    <source>
        <strain evidence="5">CGMCC 4.5581</strain>
    </source>
</reference>
<feature type="region of interest" description="Disordered" evidence="1">
    <location>
        <begin position="89"/>
        <end position="112"/>
    </location>
</feature>
<evidence type="ECO:0000313" key="2">
    <source>
        <dbReference type="EMBL" id="GGL55562.1"/>
    </source>
</evidence>
<evidence type="ECO:0000313" key="3">
    <source>
        <dbReference type="EMBL" id="NIH67522.1"/>
    </source>
</evidence>
<dbReference type="EMBL" id="JAAMPA010000001">
    <property type="protein sequence ID" value="NIH67522.1"/>
    <property type="molecule type" value="Genomic_DNA"/>
</dbReference>
<reference evidence="3 4" key="3">
    <citation type="submission" date="2020-02" db="EMBL/GenBank/DDBJ databases">
        <title>Sequencing the genomes of 1000 actinobacteria strains.</title>
        <authorList>
            <person name="Klenk H.-P."/>
        </authorList>
    </citation>
    <scope>NUCLEOTIDE SEQUENCE [LARGE SCALE GENOMIC DNA]</scope>
    <source>
        <strain evidence="3 4">DSM 45201</strain>
    </source>
</reference>
<sequence>MLPDNARELKARLSKRLSEVPPSSVVASSVDGPARWSGVALGLTPVAEGQVHLAIRLIEQADADVVLSGLDAAAREEVDVRVIGPVRPLTSPTPEELQRRARPLRPGASVSHRDVTAGTLGGFVRRRGTEGLLVLSNNHVLANSDAAVTGDPVLQPGVADGGLETDRIGQLAAFVRFRLDPGNLVDAAVAALDPGVTADPAGYPGGPLSPVVAAADDADPEELVEKVGRTTGHTHGRITAVEVDGVGVQYDDAVHTFDDQVEIEGLRGAFSAGGDSGSVIWRSRDRAPLGLLFAGSATGGSAGGGVTFANPLATVLRELDVEWFAG</sequence>
<evidence type="ECO:0000256" key="1">
    <source>
        <dbReference type="SAM" id="MobiDB-lite"/>
    </source>
</evidence>
<dbReference type="EMBL" id="BMMI01000001">
    <property type="protein sequence ID" value="GGL55562.1"/>
    <property type="molecule type" value="Genomic_DNA"/>
</dbReference>
<dbReference type="Gene3D" id="2.40.10.10">
    <property type="entry name" value="Trypsin-like serine proteases"/>
    <property type="match status" value="1"/>
</dbReference>
<dbReference type="InterPro" id="IPR043504">
    <property type="entry name" value="Peptidase_S1_PA_chymotrypsin"/>
</dbReference>
<name>A0A846LMZ1_9ACTN</name>
<dbReference type="InterPro" id="IPR009003">
    <property type="entry name" value="Peptidase_S1_PA"/>
</dbReference>
<gene>
    <name evidence="3" type="ORF">FB380_001968</name>
    <name evidence="2" type="ORF">GCM10011589_09480</name>
</gene>
<comment type="caution">
    <text evidence="3">The sequence shown here is derived from an EMBL/GenBank/DDBJ whole genome shotgun (WGS) entry which is preliminary data.</text>
</comment>
<evidence type="ECO:0000313" key="4">
    <source>
        <dbReference type="Proteomes" id="UP000552836"/>
    </source>
</evidence>
<dbReference type="AlphaFoldDB" id="A0A846LMZ1"/>
<reference evidence="2" key="4">
    <citation type="submission" date="2024-05" db="EMBL/GenBank/DDBJ databases">
        <authorList>
            <person name="Sun Q."/>
            <person name="Zhou Y."/>
        </authorList>
    </citation>
    <scope>NUCLEOTIDE SEQUENCE</scope>
    <source>
        <strain evidence="2">CGMCC 4.5581</strain>
    </source>
</reference>
<organism evidence="3 4">
    <name type="scientific">Modestobacter marinus</name>
    <dbReference type="NCBI Taxonomy" id="477641"/>
    <lineage>
        <taxon>Bacteria</taxon>
        <taxon>Bacillati</taxon>
        <taxon>Actinomycetota</taxon>
        <taxon>Actinomycetes</taxon>
        <taxon>Geodermatophilales</taxon>
        <taxon>Geodermatophilaceae</taxon>
        <taxon>Modestobacter</taxon>
    </lineage>
</organism>
<evidence type="ECO:0000313" key="5">
    <source>
        <dbReference type="Proteomes" id="UP000648663"/>
    </source>
</evidence>